<accession>A0ABM6RPR3</accession>
<evidence type="ECO:0000256" key="3">
    <source>
        <dbReference type="ARBA" id="ARBA00022723"/>
    </source>
</evidence>
<evidence type="ECO:0000256" key="1">
    <source>
        <dbReference type="ARBA" id="ARBA00006336"/>
    </source>
</evidence>
<gene>
    <name evidence="9" type="ORF">BXT84_05015</name>
</gene>
<name>A0ABM6RPR3_9FIRM</name>
<comment type="pathway">
    <text evidence="5">Cofactor biosynthesis; nicotinate biosynthesis; nicotinate from nicotinamide: step 1/1.</text>
</comment>
<keyword evidence="2" id="KW-0662">Pyridine nucleotide biosynthesis</keyword>
<dbReference type="InterPro" id="IPR000868">
    <property type="entry name" value="Isochorismatase-like_dom"/>
</dbReference>
<evidence type="ECO:0000256" key="4">
    <source>
        <dbReference type="ARBA" id="ARBA00022801"/>
    </source>
</evidence>
<evidence type="ECO:0000313" key="9">
    <source>
        <dbReference type="EMBL" id="AUW93393.1"/>
    </source>
</evidence>
<evidence type="ECO:0000259" key="8">
    <source>
        <dbReference type="Pfam" id="PF00857"/>
    </source>
</evidence>
<dbReference type="SUPFAM" id="SSF52499">
    <property type="entry name" value="Isochorismatase-like hydrolases"/>
    <property type="match status" value="1"/>
</dbReference>
<comment type="similarity">
    <text evidence="1">Belongs to the isochorismatase family.</text>
</comment>
<proteinExistence type="inferred from homology"/>
<keyword evidence="3" id="KW-0479">Metal-binding</keyword>
<keyword evidence="4" id="KW-0378">Hydrolase</keyword>
<feature type="domain" description="Isochorismatase-like" evidence="8">
    <location>
        <begin position="5"/>
        <end position="192"/>
    </location>
</feature>
<organism evidence="9 10">
    <name type="scientific">Sulfobacillus thermotolerans</name>
    <dbReference type="NCBI Taxonomy" id="338644"/>
    <lineage>
        <taxon>Bacteria</taxon>
        <taxon>Bacillati</taxon>
        <taxon>Bacillota</taxon>
        <taxon>Clostridia</taxon>
        <taxon>Eubacteriales</taxon>
        <taxon>Clostridiales Family XVII. Incertae Sedis</taxon>
        <taxon>Sulfobacillus</taxon>
    </lineage>
</organism>
<keyword evidence="10" id="KW-1185">Reference proteome</keyword>
<evidence type="ECO:0000256" key="6">
    <source>
        <dbReference type="ARBA" id="ARBA00039017"/>
    </source>
</evidence>
<protein>
    <recommendedName>
        <fullName evidence="6">nicotinamidase</fullName>
        <ecNumber evidence="6">3.5.1.19</ecNumber>
    </recommendedName>
    <alternativeName>
        <fullName evidence="7">Nicotinamide deamidase</fullName>
    </alternativeName>
</protein>
<dbReference type="InterPro" id="IPR036380">
    <property type="entry name" value="Isochorismatase-like_sf"/>
</dbReference>
<dbReference type="PANTHER" id="PTHR11080:SF2">
    <property type="entry name" value="LD05707P"/>
    <property type="match status" value="1"/>
</dbReference>
<dbReference type="Pfam" id="PF00857">
    <property type="entry name" value="Isochorismatase"/>
    <property type="match status" value="1"/>
</dbReference>
<dbReference type="EC" id="3.5.1.19" evidence="6"/>
<dbReference type="EMBL" id="CP019454">
    <property type="protein sequence ID" value="AUW93393.1"/>
    <property type="molecule type" value="Genomic_DNA"/>
</dbReference>
<sequence length="196" mass="21235">MGQNALIVVDFQNDFCSQGTLAVPNAETIIPSIQALLNYFSLQDQPIVLTKDFHPENHVSFQAQGGPWPPHCVQGTVGCQIHPSLTIPEGAAYFYKGFDPAVDAYSGFEGFLAESGHISSIGLATWLHRLDVETVYISGLATDYCVRATALDAVTEGFHTIAVTNAIKGVNVRPDDSAKALEDMRQKGVTLQPWTL</sequence>
<dbReference type="Gene3D" id="3.40.50.850">
    <property type="entry name" value="Isochorismatase-like"/>
    <property type="match status" value="1"/>
</dbReference>
<reference evidence="9 10" key="1">
    <citation type="journal article" date="2019" name="Sci. Rep.">
        <title>Sulfobacillus thermotolerans: new insights into resistance and metabolic capacities of acidophilic chemolithotrophs.</title>
        <authorList>
            <person name="Panyushkina A.E."/>
            <person name="Babenko V.V."/>
            <person name="Nikitina A.S."/>
            <person name="Selezneva O.V."/>
            <person name="Tsaplina I.A."/>
            <person name="Letarova M.A."/>
            <person name="Kostryukova E.S."/>
            <person name="Letarov A.V."/>
        </authorList>
    </citation>
    <scope>NUCLEOTIDE SEQUENCE [LARGE SCALE GENOMIC DNA]</scope>
    <source>
        <strain evidence="9 10">Kr1</strain>
    </source>
</reference>
<dbReference type="InterPro" id="IPR052347">
    <property type="entry name" value="Isochorismatase_Nicotinamidase"/>
</dbReference>
<dbReference type="Proteomes" id="UP000325292">
    <property type="component" value="Chromosome"/>
</dbReference>
<evidence type="ECO:0000313" key="10">
    <source>
        <dbReference type="Proteomes" id="UP000325292"/>
    </source>
</evidence>
<dbReference type="PANTHER" id="PTHR11080">
    <property type="entry name" value="PYRAZINAMIDASE/NICOTINAMIDASE"/>
    <property type="match status" value="1"/>
</dbReference>
<evidence type="ECO:0000256" key="2">
    <source>
        <dbReference type="ARBA" id="ARBA00022642"/>
    </source>
</evidence>
<evidence type="ECO:0000256" key="7">
    <source>
        <dbReference type="ARBA" id="ARBA00043224"/>
    </source>
</evidence>
<evidence type="ECO:0000256" key="5">
    <source>
        <dbReference type="ARBA" id="ARBA00037900"/>
    </source>
</evidence>